<dbReference type="GO" id="GO:0000422">
    <property type="term" value="P:autophagy of mitochondrion"/>
    <property type="evidence" value="ECO:0007669"/>
    <property type="project" value="TreeGrafter"/>
</dbReference>
<keyword evidence="1" id="KW-1133">Transmembrane helix</keyword>
<dbReference type="PANTHER" id="PTHR13247:SF0">
    <property type="entry name" value="MITOCHONDRIAL FISSION 1 PROTEIN"/>
    <property type="match status" value="1"/>
</dbReference>
<dbReference type="KEGG" id="bmic:BMR1_02g02560"/>
<dbReference type="AlphaFoldDB" id="A0A1R4AAJ5"/>
<dbReference type="OrthoDB" id="421154at2759"/>
<dbReference type="RefSeq" id="XP_021338209.1">
    <property type="nucleotide sequence ID" value="XM_021481583.1"/>
</dbReference>
<protein>
    <submittedName>
        <fullName evidence="2">Mitochondrial fission 1 protein, putative (FIS1)</fullName>
    </submittedName>
</protein>
<evidence type="ECO:0000313" key="2">
    <source>
        <dbReference type="EMBL" id="SJK86010.1"/>
    </source>
</evidence>
<dbReference type="GO" id="GO:0005778">
    <property type="term" value="C:peroxisomal membrane"/>
    <property type="evidence" value="ECO:0007669"/>
    <property type="project" value="TreeGrafter"/>
</dbReference>
<dbReference type="EMBL" id="FO082872">
    <property type="protein sequence ID" value="SJK86010.1"/>
    <property type="molecule type" value="Genomic_DNA"/>
</dbReference>
<dbReference type="GO" id="GO:0000266">
    <property type="term" value="P:mitochondrial fission"/>
    <property type="evidence" value="ECO:0007669"/>
    <property type="project" value="InterPro"/>
</dbReference>
<reference evidence="2 3" key="1">
    <citation type="journal article" date="2012" name="Nucleic Acids Res.">
        <title>Sequencing of the smallest Apicomplexan genome from the human pathogen Babesia microti.</title>
        <authorList>
            <person name="Cornillot E."/>
            <person name="Hadj-Kaddour K."/>
            <person name="Dassouli A."/>
            <person name="Noel B."/>
            <person name="Ranwez V."/>
            <person name="Vacherie B."/>
            <person name="Augagneur Y."/>
            <person name="Bres V."/>
            <person name="Duclos A."/>
            <person name="Randazzo S."/>
            <person name="Carcy B."/>
            <person name="Debierre-Grockiego F."/>
            <person name="Delbecq S."/>
            <person name="Moubri-Menage K."/>
            <person name="Shams-Eldin H."/>
            <person name="Usmani-Brown S."/>
            <person name="Bringaud F."/>
            <person name="Wincker P."/>
            <person name="Vivares C.P."/>
            <person name="Schwarz R.T."/>
            <person name="Schetters T.P."/>
            <person name="Krause P.J."/>
            <person name="Gorenflot A."/>
            <person name="Berry V."/>
            <person name="Barbe V."/>
            <person name="Ben Mamoun C."/>
        </authorList>
    </citation>
    <scope>NUCLEOTIDE SEQUENCE [LARGE SCALE GENOMIC DNA]</scope>
    <source>
        <strain evidence="2 3">RI</strain>
    </source>
</reference>
<evidence type="ECO:0000313" key="3">
    <source>
        <dbReference type="Proteomes" id="UP000002899"/>
    </source>
</evidence>
<dbReference type="Proteomes" id="UP000002899">
    <property type="component" value="Chromosome II"/>
</dbReference>
<organism evidence="2 3">
    <name type="scientific">Babesia microti (strain RI)</name>
    <dbReference type="NCBI Taxonomy" id="1133968"/>
    <lineage>
        <taxon>Eukaryota</taxon>
        <taxon>Sar</taxon>
        <taxon>Alveolata</taxon>
        <taxon>Apicomplexa</taxon>
        <taxon>Aconoidasida</taxon>
        <taxon>Piroplasmida</taxon>
        <taxon>Babesiidae</taxon>
        <taxon>Babesia</taxon>
    </lineage>
</organism>
<evidence type="ECO:0000256" key="1">
    <source>
        <dbReference type="SAM" id="Phobius"/>
    </source>
</evidence>
<sequence length="144" mass="16575">MDGQTEQQLIEENIERFRILYQLHLDNNEPSPTAQFNYACALVCSNQRSHNDTAIYLLDELVRIRYESEECFYQLALAHMKRRSFVKSKEYLDRIIALEGSNQRVMALKSVVVSLLAQDTFMGGLLGATAAFAIILFFTMKRNT</sequence>
<dbReference type="SUPFAM" id="SSF48452">
    <property type="entry name" value="TPR-like"/>
    <property type="match status" value="1"/>
</dbReference>
<name>A0A1R4AAJ5_BABMR</name>
<dbReference type="Pfam" id="PF14853">
    <property type="entry name" value="Fis1_TPR_C"/>
    <property type="match status" value="1"/>
</dbReference>
<reference evidence="2 3" key="2">
    <citation type="journal article" date="2013" name="PLoS ONE">
        <title>Whole genome mapping and re-organization of the nuclear and mitochondrial genomes of Babesia microti isolates.</title>
        <authorList>
            <person name="Cornillot E."/>
            <person name="Dassouli A."/>
            <person name="Garg A."/>
            <person name="Pachikara N."/>
            <person name="Randazzo S."/>
            <person name="Depoix D."/>
            <person name="Carcy B."/>
            <person name="Delbecq S."/>
            <person name="Frutos R."/>
            <person name="Silva J.C."/>
            <person name="Sutton R."/>
            <person name="Krause P.J."/>
            <person name="Mamoun C.B."/>
        </authorList>
    </citation>
    <scope>NUCLEOTIDE SEQUENCE [LARGE SCALE GENOMIC DNA]</scope>
    <source>
        <strain evidence="2 3">RI</strain>
    </source>
</reference>
<keyword evidence="1" id="KW-0812">Transmembrane</keyword>
<keyword evidence="3" id="KW-1185">Reference proteome</keyword>
<dbReference type="InterPro" id="IPR016543">
    <property type="entry name" value="Fis1"/>
</dbReference>
<dbReference type="PANTHER" id="PTHR13247">
    <property type="entry name" value="TETRATRICOPEPTIDE REPEAT PROTEIN 11 TPR REPEAT PROTEIN 11"/>
    <property type="match status" value="1"/>
</dbReference>
<dbReference type="InterPro" id="IPR011990">
    <property type="entry name" value="TPR-like_helical_dom_sf"/>
</dbReference>
<reference evidence="2 3" key="3">
    <citation type="journal article" date="2016" name="Sci. Rep.">
        <title>Genome-wide diversity and gene expression profiling of Babesia microti isolates identify polymorphic genes that mediate host-pathogen interactions.</title>
        <authorList>
            <person name="Silva J.C."/>
            <person name="Cornillot E."/>
            <person name="McCracken C."/>
            <person name="Usmani-Brown S."/>
            <person name="Dwivedi A."/>
            <person name="Ifeonu O.O."/>
            <person name="Crabtree J."/>
            <person name="Gotia H.T."/>
            <person name="Virji A.Z."/>
            <person name="Reynes C."/>
            <person name="Colinge J."/>
            <person name="Kumar V."/>
            <person name="Lawres L."/>
            <person name="Pazzi J.E."/>
            <person name="Pablo J.V."/>
            <person name="Hung C."/>
            <person name="Brancato J."/>
            <person name="Kumari P."/>
            <person name="Orvis J."/>
            <person name="Tretina K."/>
            <person name="Chibucos M."/>
            <person name="Ott S."/>
            <person name="Sadzewicz L."/>
            <person name="Sengamalay N."/>
            <person name="Shetty A.C."/>
            <person name="Su Q."/>
            <person name="Tallon L."/>
            <person name="Fraser C.M."/>
            <person name="Frutos R."/>
            <person name="Molina D.M."/>
            <person name="Krause P.J."/>
            <person name="Ben Mamoun C."/>
        </authorList>
    </citation>
    <scope>NUCLEOTIDE SEQUENCE [LARGE SCALE GENOMIC DNA]</scope>
    <source>
        <strain evidence="2 3">RI</strain>
    </source>
</reference>
<dbReference type="GO" id="GO:0016559">
    <property type="term" value="P:peroxisome fission"/>
    <property type="evidence" value="ECO:0007669"/>
    <property type="project" value="TreeGrafter"/>
</dbReference>
<keyword evidence="1" id="KW-0472">Membrane</keyword>
<proteinExistence type="predicted"/>
<dbReference type="Gene3D" id="1.25.40.10">
    <property type="entry name" value="Tetratricopeptide repeat domain"/>
    <property type="match status" value="1"/>
</dbReference>
<dbReference type="GeneID" id="24424295"/>
<dbReference type="VEuPathDB" id="PiroplasmaDB:BMR1_02g02560"/>
<accession>A0A1R4AAJ5</accession>
<dbReference type="GO" id="GO:0005741">
    <property type="term" value="C:mitochondrial outer membrane"/>
    <property type="evidence" value="ECO:0007669"/>
    <property type="project" value="TreeGrafter"/>
</dbReference>
<dbReference type="InterPro" id="IPR028061">
    <property type="entry name" value="Fis1_TPR_C"/>
</dbReference>
<feature type="transmembrane region" description="Helical" evidence="1">
    <location>
        <begin position="121"/>
        <end position="140"/>
    </location>
</feature>